<evidence type="ECO:0000313" key="11">
    <source>
        <dbReference type="Proteomes" id="UP000187209"/>
    </source>
</evidence>
<keyword evidence="11" id="KW-1185">Reference proteome</keyword>
<evidence type="ECO:0000259" key="9">
    <source>
        <dbReference type="Pfam" id="PF03953"/>
    </source>
</evidence>
<evidence type="ECO:0000256" key="2">
    <source>
        <dbReference type="ARBA" id="ARBA00022490"/>
    </source>
</evidence>
<dbReference type="PRINTS" id="PR01162">
    <property type="entry name" value="ALPHATUBULIN"/>
</dbReference>
<dbReference type="OrthoDB" id="10641737at2759"/>
<evidence type="ECO:0000256" key="8">
    <source>
        <dbReference type="ARBA" id="ARBA00049117"/>
    </source>
</evidence>
<dbReference type="Gene3D" id="3.30.1330.20">
    <property type="entry name" value="Tubulin/FtsZ, C-terminal domain"/>
    <property type="match status" value="1"/>
</dbReference>
<dbReference type="GO" id="GO:0005874">
    <property type="term" value="C:microtubule"/>
    <property type="evidence" value="ECO:0007669"/>
    <property type="project" value="UniProtKB-KW"/>
</dbReference>
<dbReference type="Proteomes" id="UP000187209">
    <property type="component" value="Unassembled WGS sequence"/>
</dbReference>
<keyword evidence="4" id="KW-0547">Nucleotide-binding</keyword>
<sequence>MTKCETSFGKYITGSLLYRGEFLARDINFAISNVKIKRRINFIDWGTAGFKCNIDYKIPEIFPKSEVFKIKKHVFLCCNISAVSDIFNRVLCNFDIAYANKVCLDKLKQEGIDDEVLIKNRERIDMQIDDYGEIITEIYDD</sequence>
<dbReference type="InterPro" id="IPR008280">
    <property type="entry name" value="Tub_FtsZ_C"/>
</dbReference>
<evidence type="ECO:0000256" key="6">
    <source>
        <dbReference type="ARBA" id="ARBA00022990"/>
    </source>
</evidence>
<comment type="similarity">
    <text evidence="1">Belongs to the tubulin family.</text>
</comment>
<dbReference type="InterPro" id="IPR002452">
    <property type="entry name" value="Alpha_tubulin"/>
</dbReference>
<dbReference type="GO" id="GO:0016787">
    <property type="term" value="F:hydrolase activity"/>
    <property type="evidence" value="ECO:0007669"/>
    <property type="project" value="UniProtKB-KW"/>
</dbReference>
<dbReference type="GO" id="GO:0007017">
    <property type="term" value="P:microtubule-based process"/>
    <property type="evidence" value="ECO:0007669"/>
    <property type="project" value="InterPro"/>
</dbReference>
<dbReference type="AlphaFoldDB" id="A0A1R2AKT5"/>
<keyword evidence="2" id="KW-0963">Cytoplasm</keyword>
<evidence type="ECO:0000256" key="1">
    <source>
        <dbReference type="ARBA" id="ARBA00009636"/>
    </source>
</evidence>
<keyword evidence="7" id="KW-0342">GTP-binding</keyword>
<comment type="caution">
    <text evidence="10">The sequence shown here is derived from an EMBL/GenBank/DDBJ whole genome shotgun (WGS) entry which is preliminary data.</text>
</comment>
<dbReference type="PANTHER" id="PTHR11588">
    <property type="entry name" value="TUBULIN"/>
    <property type="match status" value="1"/>
</dbReference>
<evidence type="ECO:0000256" key="5">
    <source>
        <dbReference type="ARBA" id="ARBA00022801"/>
    </source>
</evidence>
<proteinExistence type="inferred from homology"/>
<evidence type="ECO:0000256" key="4">
    <source>
        <dbReference type="ARBA" id="ARBA00022741"/>
    </source>
</evidence>
<accession>A0A1R2AKT5</accession>
<gene>
    <name evidence="10" type="ORF">SteCoe_39208</name>
</gene>
<dbReference type="InterPro" id="IPR037103">
    <property type="entry name" value="Tubulin/FtsZ-like_C"/>
</dbReference>
<evidence type="ECO:0000256" key="7">
    <source>
        <dbReference type="ARBA" id="ARBA00023134"/>
    </source>
</evidence>
<dbReference type="Pfam" id="PF03953">
    <property type="entry name" value="Tubulin_C"/>
    <property type="match status" value="1"/>
</dbReference>
<dbReference type="SUPFAM" id="SSF55307">
    <property type="entry name" value="Tubulin C-terminal domain-like"/>
    <property type="match status" value="1"/>
</dbReference>
<reference evidence="10 11" key="1">
    <citation type="submission" date="2016-11" db="EMBL/GenBank/DDBJ databases">
        <title>The macronuclear genome of Stentor coeruleus: a giant cell with tiny introns.</title>
        <authorList>
            <person name="Slabodnick M."/>
            <person name="Ruby J.G."/>
            <person name="Reiff S.B."/>
            <person name="Swart E.C."/>
            <person name="Gosai S."/>
            <person name="Prabakaran S."/>
            <person name="Witkowska E."/>
            <person name="Larue G.E."/>
            <person name="Fisher S."/>
            <person name="Freeman R.M."/>
            <person name="Gunawardena J."/>
            <person name="Chu W."/>
            <person name="Stover N.A."/>
            <person name="Gregory B.D."/>
            <person name="Nowacki M."/>
            <person name="Derisi J."/>
            <person name="Roy S.W."/>
            <person name="Marshall W.F."/>
            <person name="Sood P."/>
        </authorList>
    </citation>
    <scope>NUCLEOTIDE SEQUENCE [LARGE SCALE GENOMIC DNA]</scope>
    <source>
        <strain evidence="10">WM001</strain>
    </source>
</reference>
<protein>
    <recommendedName>
        <fullName evidence="9">Tubulin/FtsZ 2-layer sandwich domain-containing protein</fullName>
    </recommendedName>
</protein>
<organism evidence="10 11">
    <name type="scientific">Stentor coeruleus</name>
    <dbReference type="NCBI Taxonomy" id="5963"/>
    <lineage>
        <taxon>Eukaryota</taxon>
        <taxon>Sar</taxon>
        <taxon>Alveolata</taxon>
        <taxon>Ciliophora</taxon>
        <taxon>Postciliodesmatophora</taxon>
        <taxon>Heterotrichea</taxon>
        <taxon>Heterotrichida</taxon>
        <taxon>Stentoridae</taxon>
        <taxon>Stentor</taxon>
    </lineage>
</organism>
<evidence type="ECO:0000313" key="10">
    <source>
        <dbReference type="EMBL" id="OMJ65116.1"/>
    </source>
</evidence>
<feature type="domain" description="Tubulin/FtsZ 2-layer sandwich" evidence="9">
    <location>
        <begin position="1"/>
        <end position="90"/>
    </location>
</feature>
<dbReference type="InterPro" id="IPR000217">
    <property type="entry name" value="Tubulin"/>
</dbReference>
<keyword evidence="5" id="KW-0378">Hydrolase</keyword>
<dbReference type="EMBL" id="MPUH01002442">
    <property type="protein sequence ID" value="OMJ65116.1"/>
    <property type="molecule type" value="Genomic_DNA"/>
</dbReference>
<name>A0A1R2AKT5_9CILI</name>
<dbReference type="GO" id="GO:0005525">
    <property type="term" value="F:GTP binding"/>
    <property type="evidence" value="ECO:0007669"/>
    <property type="project" value="UniProtKB-KW"/>
</dbReference>
<dbReference type="InterPro" id="IPR018316">
    <property type="entry name" value="Tubulin/FtsZ_2-layer-sand-dom"/>
</dbReference>
<comment type="catalytic activity">
    <reaction evidence="8">
        <text>GTP + H2O = GDP + phosphate + H(+)</text>
        <dbReference type="Rhea" id="RHEA:19669"/>
        <dbReference type="ChEBI" id="CHEBI:15377"/>
        <dbReference type="ChEBI" id="CHEBI:15378"/>
        <dbReference type="ChEBI" id="CHEBI:37565"/>
        <dbReference type="ChEBI" id="CHEBI:43474"/>
        <dbReference type="ChEBI" id="CHEBI:58189"/>
    </reaction>
    <physiologicalReaction direction="left-to-right" evidence="8">
        <dbReference type="Rhea" id="RHEA:19670"/>
    </physiologicalReaction>
</comment>
<keyword evidence="3" id="KW-0493">Microtubule</keyword>
<dbReference type="GO" id="GO:0005200">
    <property type="term" value="F:structural constituent of cytoskeleton"/>
    <property type="evidence" value="ECO:0007669"/>
    <property type="project" value="InterPro"/>
</dbReference>
<keyword evidence="6" id="KW-0007">Acetylation</keyword>
<evidence type="ECO:0000256" key="3">
    <source>
        <dbReference type="ARBA" id="ARBA00022701"/>
    </source>
</evidence>